<evidence type="ECO:0000259" key="1">
    <source>
        <dbReference type="Pfam" id="PF01909"/>
    </source>
</evidence>
<proteinExistence type="predicted"/>
<reference evidence="2 3" key="1">
    <citation type="journal article" date="2004" name="Extremophiles">
        <title>Halobacillus locisalis sp. nov., a halophilic bacterium isolated from a marine solar saltern of the Yellow Sea in Korea.</title>
        <authorList>
            <person name="Yoon J.H."/>
            <person name="Kang K.H."/>
            <person name="Oh T.K."/>
            <person name="Park Y.H."/>
        </authorList>
    </citation>
    <scope>NUCLEOTIDE SEQUENCE [LARGE SCALE GENOMIC DNA]</scope>
    <source>
        <strain evidence="2 3">KCTC 3788</strain>
    </source>
</reference>
<dbReference type="AlphaFoldDB" id="A0A838CVG3"/>
<evidence type="ECO:0000313" key="3">
    <source>
        <dbReference type="Proteomes" id="UP000571017"/>
    </source>
</evidence>
<keyword evidence="2" id="KW-0808">Transferase</keyword>
<keyword evidence="3" id="KW-1185">Reference proteome</keyword>
<dbReference type="RefSeq" id="WP_181473099.1">
    <property type="nucleotide sequence ID" value="NZ_JACEFG010000003.1"/>
</dbReference>
<comment type="caution">
    <text evidence="2">The sequence shown here is derived from an EMBL/GenBank/DDBJ whole genome shotgun (WGS) entry which is preliminary data.</text>
</comment>
<dbReference type="EMBL" id="JACEFG010000003">
    <property type="protein sequence ID" value="MBA2176057.1"/>
    <property type="molecule type" value="Genomic_DNA"/>
</dbReference>
<protein>
    <submittedName>
        <fullName evidence="2">Nucleotidyltransferase domain-containing protein</fullName>
    </submittedName>
</protein>
<name>A0A838CVG3_9BACI</name>
<organism evidence="2 3">
    <name type="scientific">Halobacillus locisalis</name>
    <dbReference type="NCBI Taxonomy" id="220753"/>
    <lineage>
        <taxon>Bacteria</taxon>
        <taxon>Bacillati</taxon>
        <taxon>Bacillota</taxon>
        <taxon>Bacilli</taxon>
        <taxon>Bacillales</taxon>
        <taxon>Bacillaceae</taxon>
        <taxon>Halobacillus</taxon>
    </lineage>
</organism>
<dbReference type="SUPFAM" id="SSF81301">
    <property type="entry name" value="Nucleotidyltransferase"/>
    <property type="match status" value="1"/>
</dbReference>
<dbReference type="Gene3D" id="3.30.460.10">
    <property type="entry name" value="Beta Polymerase, domain 2"/>
    <property type="match status" value="1"/>
</dbReference>
<gene>
    <name evidence="2" type="ORF">H0266_14265</name>
</gene>
<sequence>MRQEQAVEKLVESLKQDPSVRSIFLKGSMGRNEYDEHSDIDLYCLVEEGEEKAFLSRRLDHLKSYRDIMFYDDIFIIAPQIIAIYDDWLHVDLFMVTEETFQNKDYFTVLYDPDNVMAQFQTADKLTLSKQEFKDHVIDVAWFLFQYKKSAERGNPTWAPEMLRYAMRSLSNVLLYRYAKDRSQLGLKAIHTHLPEEKQQYIQEIYEDITPSSHKRGVEKIISLLKVEIKWIEEMVEEDEQTIPFLKVMMETFSAEEIS</sequence>
<dbReference type="CDD" id="cd05403">
    <property type="entry name" value="NT_KNTase_like"/>
    <property type="match status" value="1"/>
</dbReference>
<dbReference type="GO" id="GO:0016779">
    <property type="term" value="F:nucleotidyltransferase activity"/>
    <property type="evidence" value="ECO:0007669"/>
    <property type="project" value="InterPro"/>
</dbReference>
<evidence type="ECO:0000313" key="2">
    <source>
        <dbReference type="EMBL" id="MBA2176057.1"/>
    </source>
</evidence>
<accession>A0A838CVG3</accession>
<dbReference type="Pfam" id="PF01909">
    <property type="entry name" value="NTP_transf_2"/>
    <property type="match status" value="1"/>
</dbReference>
<dbReference type="InterPro" id="IPR043519">
    <property type="entry name" value="NT_sf"/>
</dbReference>
<dbReference type="InterPro" id="IPR002934">
    <property type="entry name" value="Polymerase_NTP_transf_dom"/>
</dbReference>
<feature type="domain" description="Polymerase nucleotidyl transferase" evidence="1">
    <location>
        <begin position="7"/>
        <end position="55"/>
    </location>
</feature>
<dbReference type="Proteomes" id="UP000571017">
    <property type="component" value="Unassembled WGS sequence"/>
</dbReference>